<evidence type="ECO:0000313" key="4">
    <source>
        <dbReference type="EMBL" id="THJ33745.1"/>
    </source>
</evidence>
<dbReference type="RefSeq" id="WP_136406280.1">
    <property type="nucleotide sequence ID" value="NZ_JARXRQ010000010.1"/>
</dbReference>
<keyword evidence="5" id="KW-1185">Reference proteome</keyword>
<dbReference type="Proteomes" id="UP000306236">
    <property type="component" value="Unassembled WGS sequence"/>
</dbReference>
<dbReference type="Gene3D" id="3.40.190.10">
    <property type="entry name" value="Periplasmic binding protein-like II"/>
    <property type="match status" value="2"/>
</dbReference>
<evidence type="ECO:0000313" key="5">
    <source>
        <dbReference type="Proteomes" id="UP000306236"/>
    </source>
</evidence>
<accession>A0A4S5BS00</accession>
<name>A0A4S5BS00_9BURK</name>
<reference evidence="4 5" key="1">
    <citation type="submission" date="2019-04" db="EMBL/GenBank/DDBJ databases">
        <title>Lampropedia sp YIM MLB12 draf genome.</title>
        <authorList>
            <person name="Wang Y.-X."/>
        </authorList>
    </citation>
    <scope>NUCLEOTIDE SEQUENCE [LARGE SCALE GENOMIC DNA]</scope>
    <source>
        <strain evidence="4 5">YIM MLB12</strain>
    </source>
</reference>
<evidence type="ECO:0000259" key="3">
    <source>
        <dbReference type="SMART" id="SM00062"/>
    </source>
</evidence>
<dbReference type="PANTHER" id="PTHR35936">
    <property type="entry name" value="MEMBRANE-BOUND LYTIC MUREIN TRANSGLYCOSYLASE F"/>
    <property type="match status" value="1"/>
</dbReference>
<dbReference type="SUPFAM" id="SSF53850">
    <property type="entry name" value="Periplasmic binding protein-like II"/>
    <property type="match status" value="1"/>
</dbReference>
<dbReference type="InterPro" id="IPR001638">
    <property type="entry name" value="Solute-binding_3/MltF_N"/>
</dbReference>
<evidence type="ECO:0000256" key="2">
    <source>
        <dbReference type="SAM" id="SignalP"/>
    </source>
</evidence>
<dbReference type="Pfam" id="PF00497">
    <property type="entry name" value="SBP_bac_3"/>
    <property type="match status" value="1"/>
</dbReference>
<proteinExistence type="predicted"/>
<feature type="domain" description="Solute-binding protein family 3/N-terminal" evidence="3">
    <location>
        <begin position="28"/>
        <end position="253"/>
    </location>
</feature>
<dbReference type="AlphaFoldDB" id="A0A4S5BS00"/>
<feature type="chain" id="PRO_5020972509" evidence="2">
    <location>
        <begin position="25"/>
        <end position="253"/>
    </location>
</feature>
<comment type="caution">
    <text evidence="4">The sequence shown here is derived from an EMBL/GenBank/DDBJ whole genome shotgun (WGS) entry which is preliminary data.</text>
</comment>
<dbReference type="PANTHER" id="PTHR35936:SF17">
    <property type="entry name" value="ARGININE-BINDING EXTRACELLULAR PROTEIN ARTP"/>
    <property type="match status" value="1"/>
</dbReference>
<dbReference type="SMART" id="SM00062">
    <property type="entry name" value="PBPb"/>
    <property type="match status" value="1"/>
</dbReference>
<organism evidence="4 5">
    <name type="scientific">Lampropedia aestuarii</name>
    <dbReference type="NCBI Taxonomy" id="2562762"/>
    <lineage>
        <taxon>Bacteria</taxon>
        <taxon>Pseudomonadati</taxon>
        <taxon>Pseudomonadota</taxon>
        <taxon>Betaproteobacteria</taxon>
        <taxon>Burkholderiales</taxon>
        <taxon>Comamonadaceae</taxon>
        <taxon>Lampropedia</taxon>
    </lineage>
</organism>
<evidence type="ECO:0000256" key="1">
    <source>
        <dbReference type="ARBA" id="ARBA00022729"/>
    </source>
</evidence>
<keyword evidence="1 2" id="KW-0732">Signal</keyword>
<protein>
    <submittedName>
        <fullName evidence="4">Amino acid ABC transporter substrate-binding protein</fullName>
    </submittedName>
</protein>
<dbReference type="OrthoDB" id="9768183at2"/>
<dbReference type="EMBL" id="SSWX01000009">
    <property type="protein sequence ID" value="THJ33745.1"/>
    <property type="molecule type" value="Genomic_DNA"/>
</dbReference>
<gene>
    <name evidence="4" type="ORF">E8K88_08790</name>
</gene>
<dbReference type="CDD" id="cd13530">
    <property type="entry name" value="PBP2_peptides_like"/>
    <property type="match status" value="1"/>
</dbReference>
<sequence length="253" mass="27342">MLKPSLKSLFVSVAIALSLSGVQAQTSTIKVGATPTAVPFNFLNPKTNTLEGVMVDVAQALSQEMGVNAEVTGMPFATLIPSLQTKKIDMISSAFAKTPARAEVVDFSDIVLTYKEALLVPIKDTTPYRNYDDLNGKVVGVMMGTSYVEPLKEVKGFKELKMYDTMADLVRDIALGRLEAGFGDGPVVAYQVKASAADKVRLVDTYESLMPTEISIAVRKGDTESLEKVNAALEKIKQNGSLEAILKKWDVSQ</sequence>
<feature type="signal peptide" evidence="2">
    <location>
        <begin position="1"/>
        <end position="24"/>
    </location>
</feature>